<dbReference type="PIRSF" id="PIRSF034586">
    <property type="entry name" value="Vir_effector_SfrC"/>
    <property type="match status" value="1"/>
</dbReference>
<gene>
    <name evidence="2" type="ORF">ACFFGX_15455</name>
</gene>
<dbReference type="InterPro" id="IPR017030">
    <property type="entry name" value="Vir_effector_SfrC"/>
</dbReference>
<proteinExistence type="predicted"/>
<evidence type="ECO:0000313" key="2">
    <source>
        <dbReference type="EMBL" id="MFC0710887.1"/>
    </source>
</evidence>
<organism evidence="2 3">
    <name type="scientific">Azorhizophilus paspali</name>
    <name type="common">Azotobacter paspali</name>
    <dbReference type="NCBI Taxonomy" id="69963"/>
    <lineage>
        <taxon>Bacteria</taxon>
        <taxon>Pseudomonadati</taxon>
        <taxon>Pseudomonadota</taxon>
        <taxon>Gammaproteobacteria</taxon>
        <taxon>Pseudomonadales</taxon>
        <taxon>Pseudomonadaceae</taxon>
        <taxon>Azorhizophilus</taxon>
    </lineage>
</organism>
<keyword evidence="3" id="KW-1185">Reference proteome</keyword>
<dbReference type="EMBL" id="JBHLSS010000098">
    <property type="protein sequence ID" value="MFC0710887.1"/>
    <property type="molecule type" value="Genomic_DNA"/>
</dbReference>
<evidence type="ECO:0000313" key="3">
    <source>
        <dbReference type="Proteomes" id="UP001589891"/>
    </source>
</evidence>
<protein>
    <submittedName>
        <fullName evidence="2">Virulence factor</fullName>
    </submittedName>
</protein>
<accession>A0ABV6SMX4</accession>
<name>A0ABV6SMX4_AZOPA</name>
<dbReference type="RefSeq" id="WP_376947409.1">
    <property type="nucleotide sequence ID" value="NZ_CP171449.1"/>
</dbReference>
<reference evidence="2 3" key="1">
    <citation type="submission" date="2024-09" db="EMBL/GenBank/DDBJ databases">
        <authorList>
            <person name="Sun Q."/>
            <person name="Mori K."/>
        </authorList>
    </citation>
    <scope>NUCLEOTIDE SEQUENCE [LARGE SCALE GENOMIC DNA]</scope>
    <source>
        <strain evidence="2 3">NCAIM B.01794</strain>
    </source>
</reference>
<dbReference type="Pfam" id="PF10139">
    <property type="entry name" value="Virul_Fac"/>
    <property type="match status" value="1"/>
</dbReference>
<comment type="caution">
    <text evidence="2">The sequence shown here is derived from an EMBL/GenBank/DDBJ whole genome shotgun (WGS) entry which is preliminary data.</text>
</comment>
<feature type="region of interest" description="Disordered" evidence="1">
    <location>
        <begin position="702"/>
        <end position="723"/>
    </location>
</feature>
<dbReference type="Proteomes" id="UP001589891">
    <property type="component" value="Unassembled WGS sequence"/>
</dbReference>
<sequence length="910" mass="101207">MTYPDQSPERLSQSWSAVHGGAGEAIRWIDEVRRSAPRLDNEADDLILSLRRVRNTARRLGAVSALPMTVGFFGLSQAGKSYLIATLAAGANGKLETDLGGDHLDFLVHVNPPGSGKEATGLVTRFSRTARPGPAEFPLELKLFAEIELAKVLANSFFNDFNTEKVRYRFEEAAIRQLLRELERRRQPYPVPGVDADAVVDLWDYLQGSFPGSLGALAAYYWPAAVELAPRLALEDRARLFSIFWGEIPELSDTYLAFARTLTSLGHAERVFAPLGALVRPTPQGGLSQADSIMNVDMLERLGRDNDLRIAVRPWKDGALGAEVELTLAQLAALTAELVFPLVEPTSEPLCEEVDLLDFPGYRGRLGVESLDEVRRAVNNEDSNPVAQLLLRGKVAYLFERYTDSQEMNVLIVCTPSNKQSDVTSVGPVLSRWIDRTQGETPAERARRKPGLLWAITMFDMRIGSDLDKGEDLLRLGWGSGGMMKMTMLERFGQYAWLQDWAGGRPFDNTFLVRKPRMKVTFLDLDGGRETAIHEAARESLALMRQTFCEDETVRRHVRDPEEAWDAMLALNDGGMGRIGRYLRQVALREVKQGRIREQLDAILHLIENRLGHWFQAEGAGELERKRRIARQISDALWPRRLLLGELLQRMQLPDDLLRALYLRAGEEDEAPPPAAGERLLSGTAPLAGALNLGLDLNDDDSFDPFGDNGPSGAVPAAPARQARGSDARFAQAVLREWIGHLRHLPEDVRLMTYLGFAKPAVEALIDELVTGASRLGLEQRLLQAIVSTEQVGTKREQLAGRQVLTAKTVLGDFIGWLGFIEQPLKQRPDSRIERDAKLFQPTPPIAPGQLPRLAEQPQDYTRRYVGDWLVALARIAEENAGHSAGREITLEQNEALGRILVTFQSARAD</sequence>
<evidence type="ECO:0000256" key="1">
    <source>
        <dbReference type="SAM" id="MobiDB-lite"/>
    </source>
</evidence>